<dbReference type="PANTHER" id="PTHR43278:SF2">
    <property type="entry name" value="IRON-SULFUR FLAVOPROTEIN"/>
    <property type="match status" value="1"/>
</dbReference>
<dbReference type="Proteomes" id="UP000266301">
    <property type="component" value="Chromosome"/>
</dbReference>
<reference evidence="4 5" key="1">
    <citation type="journal article" date="2019" name="Int. J. Syst. Evol. Microbiol.">
        <title>Clostridium fermenticellae sp. nov., isolated from the mud in a fermentation cellar for the production of the Chinese liquor, baijiu.</title>
        <authorList>
            <person name="Xu P.X."/>
            <person name="Chai L.J."/>
            <person name="Qiu T."/>
            <person name="Zhang X.J."/>
            <person name="Lu Z.M."/>
            <person name="Xiao C."/>
            <person name="Wang S.T."/>
            <person name="Shen C.H."/>
            <person name="Shi J.S."/>
            <person name="Xu Z.H."/>
        </authorList>
    </citation>
    <scope>NUCLEOTIDE SEQUENCE [LARGE SCALE GENOMIC DNA]</scope>
    <source>
        <strain evidence="4 5">JN500901</strain>
    </source>
</reference>
<dbReference type="InterPro" id="IPR051796">
    <property type="entry name" value="ISF_SsuE-like"/>
</dbReference>
<dbReference type="Gene3D" id="3.40.50.360">
    <property type="match status" value="1"/>
</dbReference>
<dbReference type="PANTHER" id="PTHR43278">
    <property type="entry name" value="NAD(P)H-DEPENDENT FMN-CONTAINING OXIDOREDUCTASE YWQN-RELATED"/>
    <property type="match status" value="1"/>
</dbReference>
<evidence type="ECO:0000259" key="3">
    <source>
        <dbReference type="Pfam" id="PF03358"/>
    </source>
</evidence>
<proteinExistence type="predicted"/>
<dbReference type="GO" id="GO:0016491">
    <property type="term" value="F:oxidoreductase activity"/>
    <property type="evidence" value="ECO:0007669"/>
    <property type="project" value="InterPro"/>
</dbReference>
<evidence type="ECO:0000256" key="2">
    <source>
        <dbReference type="ARBA" id="ARBA00022643"/>
    </source>
</evidence>
<dbReference type="RefSeq" id="WP_119970145.1">
    <property type="nucleotide sequence ID" value="NZ_CP032416.1"/>
</dbReference>
<dbReference type="AlphaFoldDB" id="A0A386H1A2"/>
<dbReference type="InterPro" id="IPR005025">
    <property type="entry name" value="FMN_Rdtase-like_dom"/>
</dbReference>
<dbReference type="EMBL" id="CP032416">
    <property type="protein sequence ID" value="AYD39436.1"/>
    <property type="molecule type" value="Genomic_DNA"/>
</dbReference>
<sequence>MKIMVITGSPHKEGTTNLLVEQFIKGAVEAGHEVFRFDSAFARINTCIGCDRCLTGKNDCVFKDDMFTVFPKVIEADLIAFVTPLYYHSYSAQLKTVIDRFHGIDDLIRGTGKKAVLLAVGANPHTWIMWTDLQQHTIQNCAI</sequence>
<keyword evidence="1" id="KW-0285">Flavoprotein</keyword>
<dbReference type="InterPro" id="IPR029039">
    <property type="entry name" value="Flavoprotein-like_sf"/>
</dbReference>
<dbReference type="Pfam" id="PF03358">
    <property type="entry name" value="FMN_red"/>
    <property type="match status" value="1"/>
</dbReference>
<gene>
    <name evidence="4" type="ORF">D4Z93_02330</name>
</gene>
<protein>
    <submittedName>
        <fullName evidence="4">Flavodoxin family protein</fullName>
    </submittedName>
</protein>
<keyword evidence="5" id="KW-1185">Reference proteome</keyword>
<feature type="domain" description="NADPH-dependent FMN reductase-like" evidence="3">
    <location>
        <begin position="1"/>
        <end position="123"/>
    </location>
</feature>
<evidence type="ECO:0000313" key="4">
    <source>
        <dbReference type="EMBL" id="AYD39436.1"/>
    </source>
</evidence>
<name>A0A386H1A2_9CLOT</name>
<keyword evidence="2" id="KW-0288">FMN</keyword>
<accession>A0A386H1A2</accession>
<dbReference type="SUPFAM" id="SSF52218">
    <property type="entry name" value="Flavoproteins"/>
    <property type="match status" value="1"/>
</dbReference>
<dbReference type="KEGG" id="cfer:D4Z93_02330"/>
<dbReference type="OrthoDB" id="9805976at2"/>
<evidence type="ECO:0000313" key="5">
    <source>
        <dbReference type="Proteomes" id="UP000266301"/>
    </source>
</evidence>
<organism evidence="4 5">
    <name type="scientific">Clostridium fermenticellae</name>
    <dbReference type="NCBI Taxonomy" id="2068654"/>
    <lineage>
        <taxon>Bacteria</taxon>
        <taxon>Bacillati</taxon>
        <taxon>Bacillota</taxon>
        <taxon>Clostridia</taxon>
        <taxon>Eubacteriales</taxon>
        <taxon>Clostridiaceae</taxon>
        <taxon>Clostridium</taxon>
    </lineage>
</organism>
<evidence type="ECO:0000256" key="1">
    <source>
        <dbReference type="ARBA" id="ARBA00022630"/>
    </source>
</evidence>